<dbReference type="EMBL" id="KZ821694">
    <property type="protein sequence ID" value="PYH82691.1"/>
    <property type="molecule type" value="Genomic_DNA"/>
</dbReference>
<evidence type="ECO:0000259" key="2">
    <source>
        <dbReference type="PROSITE" id="PS50188"/>
    </source>
</evidence>
<sequence length="141" mass="15164">MVNRISQCNRLIGIGYCSRYASLETAIYLDKRMTPPAQAPIWISHANSPVQTHQQPQRQKQPPTSSFPAKSFQVAVGDIIGCGVNFDQSTISYTLNGRRVDGATLRGGSLGRLFPVVGVGSSTEATVRVHFGGGTGLSEDR</sequence>
<gene>
    <name evidence="3" type="ORF">BO82DRAFT_60893</name>
</gene>
<proteinExistence type="predicted"/>
<dbReference type="SUPFAM" id="SSF49899">
    <property type="entry name" value="Concanavalin A-like lectins/glucanases"/>
    <property type="match status" value="1"/>
</dbReference>
<feature type="compositionally biased region" description="Low complexity" evidence="1">
    <location>
        <begin position="49"/>
        <end position="63"/>
    </location>
</feature>
<dbReference type="VEuPathDB" id="FungiDB:BO82DRAFT_60893"/>
<dbReference type="InterPro" id="IPR003877">
    <property type="entry name" value="SPRY_dom"/>
</dbReference>
<evidence type="ECO:0000256" key="1">
    <source>
        <dbReference type="SAM" id="MobiDB-lite"/>
    </source>
</evidence>
<accession>A0A319CG38</accession>
<name>A0A319CG38_9EURO</name>
<reference evidence="3 4" key="1">
    <citation type="submission" date="2016-12" db="EMBL/GenBank/DDBJ databases">
        <title>The genomes of Aspergillus section Nigri reveals drivers in fungal speciation.</title>
        <authorList>
            <consortium name="DOE Joint Genome Institute"/>
            <person name="Vesth T.C."/>
            <person name="Nybo J."/>
            <person name="Theobald S."/>
            <person name="Brandl J."/>
            <person name="Frisvad J.C."/>
            <person name="Nielsen K.F."/>
            <person name="Lyhne E.K."/>
            <person name="Kogle M.E."/>
            <person name="Kuo A."/>
            <person name="Riley R."/>
            <person name="Clum A."/>
            <person name="Nolan M."/>
            <person name="Lipzen A."/>
            <person name="Salamov A."/>
            <person name="Henrissat B."/>
            <person name="Wiebenga A."/>
            <person name="De Vries R.P."/>
            <person name="Grigoriev I.V."/>
            <person name="Mortensen U.H."/>
            <person name="Andersen M.R."/>
            <person name="Baker S.E."/>
        </authorList>
    </citation>
    <scope>NUCLEOTIDE SEQUENCE [LARGE SCALE GENOMIC DNA]</scope>
    <source>
        <strain evidence="3 4">CBS 121591</strain>
    </source>
</reference>
<organism evidence="3 4">
    <name type="scientific">Aspergillus uvarum CBS 121591</name>
    <dbReference type="NCBI Taxonomy" id="1448315"/>
    <lineage>
        <taxon>Eukaryota</taxon>
        <taxon>Fungi</taxon>
        <taxon>Dikarya</taxon>
        <taxon>Ascomycota</taxon>
        <taxon>Pezizomycotina</taxon>
        <taxon>Eurotiomycetes</taxon>
        <taxon>Eurotiomycetidae</taxon>
        <taxon>Eurotiales</taxon>
        <taxon>Aspergillaceae</taxon>
        <taxon>Aspergillus</taxon>
        <taxon>Aspergillus subgen. Circumdati</taxon>
    </lineage>
</organism>
<dbReference type="Gene3D" id="2.60.120.920">
    <property type="match status" value="1"/>
</dbReference>
<evidence type="ECO:0000313" key="4">
    <source>
        <dbReference type="Proteomes" id="UP000248340"/>
    </source>
</evidence>
<feature type="domain" description="B30.2/SPRY" evidence="2">
    <location>
        <begin position="1"/>
        <end position="136"/>
    </location>
</feature>
<keyword evidence="4" id="KW-1185">Reference proteome</keyword>
<dbReference type="AlphaFoldDB" id="A0A319CG38"/>
<dbReference type="PROSITE" id="PS50188">
    <property type="entry name" value="B302_SPRY"/>
    <property type="match status" value="1"/>
</dbReference>
<dbReference type="InterPro" id="IPR013320">
    <property type="entry name" value="ConA-like_dom_sf"/>
</dbReference>
<evidence type="ECO:0000313" key="3">
    <source>
        <dbReference type="EMBL" id="PYH82691.1"/>
    </source>
</evidence>
<dbReference type="InterPro" id="IPR043136">
    <property type="entry name" value="B30.2/SPRY_sf"/>
</dbReference>
<dbReference type="OrthoDB" id="258495at2759"/>
<dbReference type="GeneID" id="37144123"/>
<dbReference type="RefSeq" id="XP_025492891.1">
    <property type="nucleotide sequence ID" value="XM_025641381.1"/>
</dbReference>
<feature type="region of interest" description="Disordered" evidence="1">
    <location>
        <begin position="47"/>
        <end position="68"/>
    </location>
</feature>
<protein>
    <recommendedName>
        <fullName evidence="2">B30.2/SPRY domain-containing protein</fullName>
    </recommendedName>
</protein>
<dbReference type="Pfam" id="PF00622">
    <property type="entry name" value="SPRY"/>
    <property type="match status" value="1"/>
</dbReference>
<dbReference type="InterPro" id="IPR001870">
    <property type="entry name" value="B30.2/SPRY"/>
</dbReference>
<dbReference type="Proteomes" id="UP000248340">
    <property type="component" value="Unassembled WGS sequence"/>
</dbReference>